<dbReference type="Pfam" id="PF00005">
    <property type="entry name" value="ABC_tran"/>
    <property type="match status" value="1"/>
</dbReference>
<keyword evidence="2" id="KW-0547">Nucleotide-binding</keyword>
<dbReference type="AlphaFoldDB" id="A0A1I2CPQ7"/>
<evidence type="ECO:0000313" key="5">
    <source>
        <dbReference type="EMBL" id="SFE70238.1"/>
    </source>
</evidence>
<evidence type="ECO:0000256" key="2">
    <source>
        <dbReference type="ARBA" id="ARBA00022741"/>
    </source>
</evidence>
<reference evidence="5 6" key="1">
    <citation type="submission" date="2016-10" db="EMBL/GenBank/DDBJ databases">
        <authorList>
            <person name="Varghese N."/>
            <person name="Submissions S."/>
        </authorList>
    </citation>
    <scope>NUCLEOTIDE SEQUENCE [LARGE SCALE GENOMIC DNA]</scope>
    <source>
        <strain evidence="6">YIM D21,KCTC 23444,ACCC 10710</strain>
    </source>
</reference>
<comment type="similarity">
    <text evidence="1">Belongs to the ABC transporter superfamily.</text>
</comment>
<dbReference type="Gene3D" id="3.40.50.300">
    <property type="entry name" value="P-loop containing nucleotide triphosphate hydrolases"/>
    <property type="match status" value="1"/>
</dbReference>
<dbReference type="InterPro" id="IPR015854">
    <property type="entry name" value="ABC_transpr_LolD-like"/>
</dbReference>
<dbReference type="Proteomes" id="UP000325289">
    <property type="component" value="Unassembled WGS sequence"/>
</dbReference>
<organism evidence="5 6">
    <name type="scientific">Roseivivax sediminis</name>
    <dbReference type="NCBI Taxonomy" id="936889"/>
    <lineage>
        <taxon>Bacteria</taxon>
        <taxon>Pseudomonadati</taxon>
        <taxon>Pseudomonadota</taxon>
        <taxon>Alphaproteobacteria</taxon>
        <taxon>Rhodobacterales</taxon>
        <taxon>Roseobacteraceae</taxon>
        <taxon>Roseivivax</taxon>
    </lineage>
</organism>
<dbReference type="SUPFAM" id="SSF52540">
    <property type="entry name" value="P-loop containing nucleoside triphosphate hydrolases"/>
    <property type="match status" value="1"/>
</dbReference>
<keyword evidence="3 5" id="KW-0067">ATP-binding</keyword>
<protein>
    <submittedName>
        <fullName evidence="5">Putative ABC transport system ATP-binding protein</fullName>
    </submittedName>
</protein>
<sequence>MTLDLTLKALAVTSDRGRRLLDVDRLEVPAGSLIGVRGPSGAGKSTLLYALAGLLEGLTGSVHWGDTDLAALTPGARAVFRARRIGLIFQDFLLFDELGALGNASLAAQFRPRKDRTDIVARAASHLSRLGVPVDRRTVATFSGGERQRVAIARALANDAGILLADEPTASLHREAADQLIEDLVALAREGGKTMVAVSHDGALLARMDRVLTVEDGRLVSDARAEAA</sequence>
<evidence type="ECO:0000313" key="6">
    <source>
        <dbReference type="Proteomes" id="UP000325289"/>
    </source>
</evidence>
<dbReference type="GO" id="GO:0022857">
    <property type="term" value="F:transmembrane transporter activity"/>
    <property type="evidence" value="ECO:0007669"/>
    <property type="project" value="TreeGrafter"/>
</dbReference>
<dbReference type="PROSITE" id="PS00211">
    <property type="entry name" value="ABC_TRANSPORTER_1"/>
    <property type="match status" value="1"/>
</dbReference>
<evidence type="ECO:0000259" key="4">
    <source>
        <dbReference type="PROSITE" id="PS50893"/>
    </source>
</evidence>
<dbReference type="PANTHER" id="PTHR24220:SF689">
    <property type="entry name" value="LIPOPROTEIN-RELEASING SYSTEM ATP-BINDING PROTEIN LOLD"/>
    <property type="match status" value="1"/>
</dbReference>
<evidence type="ECO:0000256" key="1">
    <source>
        <dbReference type="ARBA" id="ARBA00005417"/>
    </source>
</evidence>
<dbReference type="EMBL" id="FOMS01000014">
    <property type="protein sequence ID" value="SFE70238.1"/>
    <property type="molecule type" value="Genomic_DNA"/>
</dbReference>
<name>A0A1I2CPQ7_9RHOB</name>
<accession>A0A1I2CPQ7</accession>
<keyword evidence="6" id="KW-1185">Reference proteome</keyword>
<dbReference type="InterPro" id="IPR027417">
    <property type="entry name" value="P-loop_NTPase"/>
</dbReference>
<dbReference type="RefSeq" id="WP_149757816.1">
    <property type="nucleotide sequence ID" value="NZ_FOMS01000014.1"/>
</dbReference>
<dbReference type="GO" id="GO:0005524">
    <property type="term" value="F:ATP binding"/>
    <property type="evidence" value="ECO:0007669"/>
    <property type="project" value="UniProtKB-KW"/>
</dbReference>
<feature type="domain" description="ABC transporter" evidence="4">
    <location>
        <begin position="5"/>
        <end position="228"/>
    </location>
</feature>
<dbReference type="InterPro" id="IPR003593">
    <property type="entry name" value="AAA+_ATPase"/>
</dbReference>
<dbReference type="GO" id="GO:0005886">
    <property type="term" value="C:plasma membrane"/>
    <property type="evidence" value="ECO:0007669"/>
    <property type="project" value="TreeGrafter"/>
</dbReference>
<gene>
    <name evidence="5" type="ORF">SAMN04515678_11432</name>
</gene>
<dbReference type="InterPro" id="IPR017871">
    <property type="entry name" value="ABC_transporter-like_CS"/>
</dbReference>
<dbReference type="InterPro" id="IPR003439">
    <property type="entry name" value="ABC_transporter-like_ATP-bd"/>
</dbReference>
<dbReference type="PROSITE" id="PS50893">
    <property type="entry name" value="ABC_TRANSPORTER_2"/>
    <property type="match status" value="1"/>
</dbReference>
<dbReference type="GO" id="GO:0016887">
    <property type="term" value="F:ATP hydrolysis activity"/>
    <property type="evidence" value="ECO:0007669"/>
    <property type="project" value="InterPro"/>
</dbReference>
<dbReference type="OrthoDB" id="9787227at2"/>
<dbReference type="SMART" id="SM00382">
    <property type="entry name" value="AAA"/>
    <property type="match status" value="1"/>
</dbReference>
<dbReference type="PANTHER" id="PTHR24220">
    <property type="entry name" value="IMPORT ATP-BINDING PROTEIN"/>
    <property type="match status" value="1"/>
</dbReference>
<evidence type="ECO:0000256" key="3">
    <source>
        <dbReference type="ARBA" id="ARBA00022840"/>
    </source>
</evidence>
<proteinExistence type="inferred from homology"/>